<dbReference type="AlphaFoldDB" id="A0A428REM6"/>
<name>A0A428REM6_9HYPO</name>
<proteinExistence type="predicted"/>
<accession>A0A428REM6</accession>
<dbReference type="Proteomes" id="UP000287972">
    <property type="component" value="Unassembled WGS sequence"/>
</dbReference>
<organism evidence="1 2">
    <name type="scientific">Fusarium floridanum</name>
    <dbReference type="NCBI Taxonomy" id="1325733"/>
    <lineage>
        <taxon>Eukaryota</taxon>
        <taxon>Fungi</taxon>
        <taxon>Dikarya</taxon>
        <taxon>Ascomycota</taxon>
        <taxon>Pezizomycotina</taxon>
        <taxon>Sordariomycetes</taxon>
        <taxon>Hypocreomycetidae</taxon>
        <taxon>Hypocreales</taxon>
        <taxon>Nectriaceae</taxon>
        <taxon>Fusarium</taxon>
        <taxon>Fusarium solani species complex</taxon>
    </lineage>
</organism>
<evidence type="ECO:0000313" key="2">
    <source>
        <dbReference type="Proteomes" id="UP000287972"/>
    </source>
</evidence>
<reference evidence="1 2" key="1">
    <citation type="submission" date="2017-06" db="EMBL/GenBank/DDBJ databases">
        <title>Comparative genomic analysis of Ambrosia Fusariam Clade fungi.</title>
        <authorList>
            <person name="Stajich J.E."/>
            <person name="Carrillo J."/>
            <person name="Kijimoto T."/>
            <person name="Eskalen A."/>
            <person name="O'Donnell K."/>
            <person name="Kasson M."/>
        </authorList>
    </citation>
    <scope>NUCLEOTIDE SEQUENCE [LARGE SCALE GENOMIC DNA]</scope>
    <source>
        <strain evidence="1 2">NRRL62606</strain>
    </source>
</reference>
<protein>
    <submittedName>
        <fullName evidence="1">Uncharacterized protein</fullName>
    </submittedName>
</protein>
<gene>
    <name evidence="1" type="ORF">CEP51_010363</name>
</gene>
<comment type="caution">
    <text evidence="1">The sequence shown here is derived from an EMBL/GenBank/DDBJ whole genome shotgun (WGS) entry which is preliminary data.</text>
</comment>
<dbReference type="EMBL" id="NKCL01000319">
    <property type="protein sequence ID" value="RSL76002.1"/>
    <property type="molecule type" value="Genomic_DNA"/>
</dbReference>
<sequence length="72" mass="8024">MHIIKVASNMTVYDSSTPVLSSDRLLMMVRQGHITLFDLAFPVLKPIVTNNNVRPSLALECKRACYLNGKCS</sequence>
<evidence type="ECO:0000313" key="1">
    <source>
        <dbReference type="EMBL" id="RSL76002.1"/>
    </source>
</evidence>
<keyword evidence="2" id="KW-1185">Reference proteome</keyword>